<evidence type="ECO:0000256" key="2">
    <source>
        <dbReference type="ARBA" id="ARBA00022737"/>
    </source>
</evidence>
<dbReference type="RefSeq" id="WP_115481014.1">
    <property type="nucleotide sequence ID" value="NZ_QRCT01000013.1"/>
</dbReference>
<dbReference type="SUPFAM" id="SSF63520">
    <property type="entry name" value="PTS-regulatory domain, PRD"/>
    <property type="match status" value="2"/>
</dbReference>
<dbReference type="PANTHER" id="PTHR30185:SF18">
    <property type="entry name" value="TRANSCRIPTIONAL REGULATOR MTLR"/>
    <property type="match status" value="1"/>
</dbReference>
<evidence type="ECO:0000313" key="9">
    <source>
        <dbReference type="Proteomes" id="UP000255036"/>
    </source>
</evidence>
<name>A0A371AXR6_9FIRM</name>
<dbReference type="Pfam" id="PF00359">
    <property type="entry name" value="PTS_EIIA_2"/>
    <property type="match status" value="1"/>
</dbReference>
<feature type="domain" description="PTS EIIB type-2" evidence="6">
    <location>
        <begin position="401"/>
        <end position="489"/>
    </location>
</feature>
<keyword evidence="4" id="KW-0804">Transcription</keyword>
<dbReference type="InterPro" id="IPR036095">
    <property type="entry name" value="PTS_EIIB-like_sf"/>
</dbReference>
<dbReference type="InterPro" id="IPR036388">
    <property type="entry name" value="WH-like_DNA-bd_sf"/>
</dbReference>
<accession>A0A371AXR6</accession>
<comment type="caution">
    <text evidence="8">The sequence shown here is derived from an EMBL/GenBank/DDBJ whole genome shotgun (WGS) entry which is preliminary data.</text>
</comment>
<dbReference type="Gene3D" id="1.10.10.10">
    <property type="entry name" value="Winged helix-like DNA-binding domain superfamily/Winged helix DNA-binding domain"/>
    <property type="match status" value="2"/>
</dbReference>
<sequence length="699" mass="81084">MNKRNRDMLIYLSNHEETCTLSGLAELFRVSERSIRNDLICINEFLQEHGLTPLVLKNSGKINVGDDLRNVHMLHIEKDVYTYKLSKDERVHCMCCLLIRSEYPITLQMLAERLMVSRATTINDMEEVKKICKNAKLHVKTYSNKGLYVEGTEKNKRLLLLSIICRYADITAEKRVQIASYPGMDLLTDTKKLESEVMYSIVIEQETRYGHFFSDDSFCRLQCYLMLVFNRMNHGKFLDSHEKKNDTKYCMAFDIMKLVSQYCNFLMDEREVLMLSQILEGLHYHKKTNIDSDIVKTQLLTRRFIELISDDLQIDLKHDLTFQQDLSNHLISAFKSSAILVKNPVIDQVVKENKRVMDCVVRNIQYLESFSYRKFTETDINYIVVHICAAIERQHGNMECLNVILACNGGIGTSKLLYANLKKRFSFRISEIMTAHEIENEKLFQADLVISTTELHRKDIETIVVQAIPTLLDYQKLNEKISMVLQKKNRTIIKNYGWDNLLKEVEKIIYSELGSEGKELNNSIAKIINTYVGDRIQEDSIPFNLSELLTEKFIQLDVLCDSWKDAVSKSAKILLDNQYIEERYINEMIHSIEENGPYIVLTKGLAIPHAGIEAGTKKLGLSMIRLKEPVSFGHKTFKDIDFICCLSPIDGKKHLRAFMQLADIFSNRNKYQQLKEAKTSYEVHQLLKKYEEGIDNINI</sequence>
<evidence type="ECO:0000313" key="8">
    <source>
        <dbReference type="EMBL" id="RDU24270.1"/>
    </source>
</evidence>
<dbReference type="InterPro" id="IPR050661">
    <property type="entry name" value="BglG_antiterminators"/>
</dbReference>
<gene>
    <name evidence="8" type="ORF">DWV06_04665</name>
</gene>
<dbReference type="SUPFAM" id="SSF55804">
    <property type="entry name" value="Phoshotransferase/anion transport protein"/>
    <property type="match status" value="1"/>
</dbReference>
<dbReference type="CDD" id="cd00211">
    <property type="entry name" value="PTS_IIA_fru"/>
    <property type="match status" value="1"/>
</dbReference>
<proteinExistence type="predicted"/>
<dbReference type="PANTHER" id="PTHR30185">
    <property type="entry name" value="CRYPTIC BETA-GLUCOSIDE BGL OPERON ANTITERMINATOR"/>
    <property type="match status" value="1"/>
</dbReference>
<evidence type="ECO:0000256" key="1">
    <source>
        <dbReference type="ARBA" id="ARBA00022679"/>
    </source>
</evidence>
<evidence type="ECO:0000259" key="7">
    <source>
        <dbReference type="PROSITE" id="PS51372"/>
    </source>
</evidence>
<feature type="domain" description="PRD" evidence="7">
    <location>
        <begin position="292"/>
        <end position="397"/>
    </location>
</feature>
<dbReference type="Gene3D" id="3.40.50.2300">
    <property type="match status" value="1"/>
</dbReference>
<dbReference type="EMBL" id="QRCT01000013">
    <property type="protein sequence ID" value="RDU24270.1"/>
    <property type="molecule type" value="Genomic_DNA"/>
</dbReference>
<protein>
    <submittedName>
        <fullName evidence="8">HTH domain-containing protein</fullName>
    </submittedName>
</protein>
<dbReference type="InterPro" id="IPR016152">
    <property type="entry name" value="PTrfase/Anion_transptr"/>
</dbReference>
<reference evidence="8 9" key="1">
    <citation type="submission" date="2018-07" db="EMBL/GenBank/DDBJ databases">
        <title>Anaerosacharophilus polymeroproducens gen. nov. sp. nov., an anaerobic bacterium isolated from salt field.</title>
        <authorList>
            <person name="Kim W."/>
            <person name="Yang S.-H."/>
            <person name="Oh J."/>
            <person name="Lee J.-H."/>
            <person name="Kwon K.K."/>
        </authorList>
    </citation>
    <scope>NUCLEOTIDE SEQUENCE [LARGE SCALE GENOMIC DNA]</scope>
    <source>
        <strain evidence="8 9">MCWD5</strain>
    </source>
</reference>
<organism evidence="8 9">
    <name type="scientific">Anaerosacchariphilus polymeriproducens</name>
    <dbReference type="NCBI Taxonomy" id="1812858"/>
    <lineage>
        <taxon>Bacteria</taxon>
        <taxon>Bacillati</taxon>
        <taxon>Bacillota</taxon>
        <taxon>Clostridia</taxon>
        <taxon>Lachnospirales</taxon>
        <taxon>Lachnospiraceae</taxon>
        <taxon>Anaerosacchariphilus</taxon>
    </lineage>
</organism>
<dbReference type="Pfam" id="PF00874">
    <property type="entry name" value="PRD"/>
    <property type="match status" value="1"/>
</dbReference>
<dbReference type="InterPro" id="IPR013011">
    <property type="entry name" value="PTS_EIIB_2"/>
</dbReference>
<dbReference type="Gene3D" id="3.40.930.10">
    <property type="entry name" value="Mannitol-specific EII, Chain A"/>
    <property type="match status" value="1"/>
</dbReference>
<evidence type="ECO:0000256" key="3">
    <source>
        <dbReference type="ARBA" id="ARBA00023015"/>
    </source>
</evidence>
<dbReference type="GO" id="GO:0006355">
    <property type="term" value="P:regulation of DNA-templated transcription"/>
    <property type="evidence" value="ECO:0007669"/>
    <property type="project" value="InterPro"/>
</dbReference>
<evidence type="ECO:0000259" key="6">
    <source>
        <dbReference type="PROSITE" id="PS51099"/>
    </source>
</evidence>
<dbReference type="PROSITE" id="PS51372">
    <property type="entry name" value="PRD_2"/>
    <property type="match status" value="1"/>
</dbReference>
<keyword evidence="1" id="KW-0808">Transferase</keyword>
<dbReference type="PROSITE" id="PS51094">
    <property type="entry name" value="PTS_EIIA_TYPE_2"/>
    <property type="match status" value="1"/>
</dbReference>
<keyword evidence="2" id="KW-0677">Repeat</keyword>
<dbReference type="OrthoDB" id="3175596at2"/>
<dbReference type="InterPro" id="IPR011608">
    <property type="entry name" value="PRD"/>
</dbReference>
<dbReference type="InterPro" id="IPR036634">
    <property type="entry name" value="PRD_sf"/>
</dbReference>
<dbReference type="GO" id="GO:0009401">
    <property type="term" value="P:phosphoenolpyruvate-dependent sugar phosphotransferase system"/>
    <property type="evidence" value="ECO:0007669"/>
    <property type="project" value="InterPro"/>
</dbReference>
<dbReference type="SUPFAM" id="SSF52794">
    <property type="entry name" value="PTS system IIB component-like"/>
    <property type="match status" value="1"/>
</dbReference>
<evidence type="ECO:0000259" key="5">
    <source>
        <dbReference type="PROSITE" id="PS51094"/>
    </source>
</evidence>
<keyword evidence="3" id="KW-0805">Transcription regulation</keyword>
<dbReference type="Proteomes" id="UP000255036">
    <property type="component" value="Unassembled WGS sequence"/>
</dbReference>
<dbReference type="CDD" id="cd05568">
    <property type="entry name" value="PTS_IIB_bgl_like"/>
    <property type="match status" value="1"/>
</dbReference>
<keyword evidence="9" id="KW-1185">Reference proteome</keyword>
<dbReference type="AlphaFoldDB" id="A0A371AXR6"/>
<dbReference type="PROSITE" id="PS51099">
    <property type="entry name" value="PTS_EIIB_TYPE_2"/>
    <property type="match status" value="1"/>
</dbReference>
<dbReference type="Gene3D" id="1.10.1790.10">
    <property type="entry name" value="PRD domain"/>
    <property type="match status" value="1"/>
</dbReference>
<dbReference type="InterPro" id="IPR002178">
    <property type="entry name" value="PTS_EIIA_type-2_dom"/>
</dbReference>
<dbReference type="GO" id="GO:0008982">
    <property type="term" value="F:protein-N(PI)-phosphohistidine-sugar phosphotransferase activity"/>
    <property type="evidence" value="ECO:0007669"/>
    <property type="project" value="InterPro"/>
</dbReference>
<feature type="domain" description="PTS EIIA type-2" evidence="5">
    <location>
        <begin position="547"/>
        <end position="690"/>
    </location>
</feature>
<evidence type="ECO:0000256" key="4">
    <source>
        <dbReference type="ARBA" id="ARBA00023163"/>
    </source>
</evidence>